<accession>A0A1X2G9X7</accession>
<dbReference type="PROSITE" id="PS50157">
    <property type="entry name" value="ZINC_FINGER_C2H2_2"/>
    <property type="match status" value="1"/>
</dbReference>
<dbReference type="OrthoDB" id="2268392at2759"/>
<dbReference type="EMBL" id="MCGT01000028">
    <property type="protein sequence ID" value="ORX48817.1"/>
    <property type="molecule type" value="Genomic_DNA"/>
</dbReference>
<dbReference type="InterPro" id="IPR036236">
    <property type="entry name" value="Znf_C2H2_sf"/>
</dbReference>
<feature type="domain" description="C2H2-type" evidence="3">
    <location>
        <begin position="18"/>
        <end position="45"/>
    </location>
</feature>
<feature type="compositionally biased region" description="Polar residues" evidence="2">
    <location>
        <begin position="51"/>
        <end position="60"/>
    </location>
</feature>
<reference evidence="4 5" key="1">
    <citation type="submission" date="2016-07" db="EMBL/GenBank/DDBJ databases">
        <title>Pervasive Adenine N6-methylation of Active Genes in Fungi.</title>
        <authorList>
            <consortium name="DOE Joint Genome Institute"/>
            <person name="Mondo S.J."/>
            <person name="Dannebaum R.O."/>
            <person name="Kuo R.C."/>
            <person name="Labutti K."/>
            <person name="Haridas S."/>
            <person name="Kuo A."/>
            <person name="Salamov A."/>
            <person name="Ahrendt S.R."/>
            <person name="Lipzen A."/>
            <person name="Sullivan W."/>
            <person name="Andreopoulos W.B."/>
            <person name="Clum A."/>
            <person name="Lindquist E."/>
            <person name="Daum C."/>
            <person name="Ramamoorthy G.K."/>
            <person name="Gryganskyi A."/>
            <person name="Culley D."/>
            <person name="Magnuson J.K."/>
            <person name="James T.Y."/>
            <person name="O'Malley M.A."/>
            <person name="Stajich J.E."/>
            <person name="Spatafora J.W."/>
            <person name="Visel A."/>
            <person name="Grigoriev I.V."/>
        </authorList>
    </citation>
    <scope>NUCLEOTIDE SEQUENCE [LARGE SCALE GENOMIC DNA]</scope>
    <source>
        <strain evidence="4 5">NRRL 3301</strain>
    </source>
</reference>
<organism evidence="4 5">
    <name type="scientific">Hesseltinella vesiculosa</name>
    <dbReference type="NCBI Taxonomy" id="101127"/>
    <lineage>
        <taxon>Eukaryota</taxon>
        <taxon>Fungi</taxon>
        <taxon>Fungi incertae sedis</taxon>
        <taxon>Mucoromycota</taxon>
        <taxon>Mucoromycotina</taxon>
        <taxon>Mucoromycetes</taxon>
        <taxon>Mucorales</taxon>
        <taxon>Cunninghamellaceae</taxon>
        <taxon>Hesseltinella</taxon>
    </lineage>
</organism>
<dbReference type="PROSITE" id="PS00028">
    <property type="entry name" value="ZINC_FINGER_C2H2_1"/>
    <property type="match status" value="1"/>
</dbReference>
<dbReference type="Proteomes" id="UP000242146">
    <property type="component" value="Unassembled WGS sequence"/>
</dbReference>
<keyword evidence="1" id="KW-0862">Zinc</keyword>
<keyword evidence="5" id="KW-1185">Reference proteome</keyword>
<proteinExistence type="predicted"/>
<evidence type="ECO:0000256" key="2">
    <source>
        <dbReference type="SAM" id="MobiDB-lite"/>
    </source>
</evidence>
<dbReference type="AlphaFoldDB" id="A0A1X2G9X7"/>
<dbReference type="SUPFAM" id="SSF57667">
    <property type="entry name" value="beta-beta-alpha zinc fingers"/>
    <property type="match status" value="1"/>
</dbReference>
<dbReference type="GO" id="GO:0008270">
    <property type="term" value="F:zinc ion binding"/>
    <property type="evidence" value="ECO:0007669"/>
    <property type="project" value="UniProtKB-KW"/>
</dbReference>
<evidence type="ECO:0000313" key="5">
    <source>
        <dbReference type="Proteomes" id="UP000242146"/>
    </source>
</evidence>
<sequence length="68" mass="7559">MFIEKASGASHVLVEVHYECPSCFDHYTTMDELKAHMTAHIRKKQQDNKNRNASASTSGEGNDALGHL</sequence>
<keyword evidence="1" id="KW-0479">Metal-binding</keyword>
<name>A0A1X2G9X7_9FUNG</name>
<evidence type="ECO:0000313" key="4">
    <source>
        <dbReference type="EMBL" id="ORX48817.1"/>
    </source>
</evidence>
<dbReference type="InterPro" id="IPR013087">
    <property type="entry name" value="Znf_C2H2_type"/>
</dbReference>
<evidence type="ECO:0000259" key="3">
    <source>
        <dbReference type="PROSITE" id="PS50157"/>
    </source>
</evidence>
<keyword evidence="1" id="KW-0863">Zinc-finger</keyword>
<protein>
    <recommendedName>
        <fullName evidence="3">C2H2-type domain-containing protein</fullName>
    </recommendedName>
</protein>
<evidence type="ECO:0000256" key="1">
    <source>
        <dbReference type="PROSITE-ProRule" id="PRU00042"/>
    </source>
</evidence>
<feature type="region of interest" description="Disordered" evidence="2">
    <location>
        <begin position="41"/>
        <end position="68"/>
    </location>
</feature>
<gene>
    <name evidence="4" type="ORF">DM01DRAFT_1376626</name>
</gene>
<comment type="caution">
    <text evidence="4">The sequence shown here is derived from an EMBL/GenBank/DDBJ whole genome shotgun (WGS) entry which is preliminary data.</text>
</comment>